<dbReference type="Proteomes" id="UP000012160">
    <property type="component" value="Unassembled WGS sequence"/>
</dbReference>
<evidence type="ECO:0008006" key="3">
    <source>
        <dbReference type="Google" id="ProtNLM"/>
    </source>
</evidence>
<comment type="caution">
    <text evidence="1">The sequence shown here is derived from an EMBL/GenBank/DDBJ whole genome shotgun (WGS) entry which is preliminary data.</text>
</comment>
<dbReference type="InterPro" id="IPR029057">
    <property type="entry name" value="PRTase-like"/>
</dbReference>
<gene>
    <name evidence="1" type="ORF">LEP1GSC187_0476</name>
</gene>
<evidence type="ECO:0000313" key="2">
    <source>
        <dbReference type="Proteomes" id="UP000012160"/>
    </source>
</evidence>
<organism evidence="1 2">
    <name type="scientific">Leptospira santarosai str. ZUN179</name>
    <dbReference type="NCBI Taxonomy" id="1049985"/>
    <lineage>
        <taxon>Bacteria</taxon>
        <taxon>Pseudomonadati</taxon>
        <taxon>Spirochaetota</taxon>
        <taxon>Spirochaetia</taxon>
        <taxon>Leptospirales</taxon>
        <taxon>Leptospiraceae</taxon>
        <taxon>Leptospira</taxon>
    </lineage>
</organism>
<sequence length="231" mass="26743">MSVYSFNILGLSSELSVYDRNLKYGYLARYFTPVTQSKQNSFMTVDEYRKLTYSPNILDFKEGRHKAIDFFVFGMRKFLDNILELHNESNAILIPVPSSKAKNDPIYNDQPKGVKFNRNRDDRNIIFVNRICKSDSKYKCVEAIYRVSSKKEKERIAVDEYVKDLEVRHVEEMTGRCVILIDDVRTNGTTFNACTRLLKDHASPSQIIAVAMGETRPHNDFKVSKDNIMSL</sequence>
<dbReference type="CDD" id="cd06223">
    <property type="entry name" value="PRTases_typeI"/>
    <property type="match status" value="1"/>
</dbReference>
<protein>
    <recommendedName>
        <fullName evidence="3">Phosphoribosyl transferase domain protein</fullName>
    </recommendedName>
</protein>
<evidence type="ECO:0000313" key="1">
    <source>
        <dbReference type="EMBL" id="EMO43804.1"/>
    </source>
</evidence>
<dbReference type="InterPro" id="IPR000836">
    <property type="entry name" value="PRTase_dom"/>
</dbReference>
<accession>M6URX1</accession>
<proteinExistence type="predicted"/>
<dbReference type="EMBL" id="AHOQ02000048">
    <property type="protein sequence ID" value="EMO43804.1"/>
    <property type="molecule type" value="Genomic_DNA"/>
</dbReference>
<dbReference type="RefSeq" id="WP_004486533.1">
    <property type="nucleotide sequence ID" value="NZ_AHOQ02000048.1"/>
</dbReference>
<reference evidence="1 2" key="1">
    <citation type="submission" date="2013-01" db="EMBL/GenBank/DDBJ databases">
        <authorList>
            <person name="Harkins D.M."/>
            <person name="Durkin A.S."/>
            <person name="Brinkac L.M."/>
            <person name="Haft D.H."/>
            <person name="Selengut J.D."/>
            <person name="Sanka R."/>
            <person name="DePew J."/>
            <person name="Purushe J."/>
            <person name="Matthias M.A."/>
            <person name="Vinetz J.M."/>
            <person name="Sutton G.G."/>
            <person name="Nierman W.C."/>
            <person name="Fouts D.E."/>
        </authorList>
    </citation>
    <scope>NUCLEOTIDE SEQUENCE [LARGE SCALE GENOMIC DNA]</scope>
    <source>
        <strain evidence="1 2">ZUN179</strain>
    </source>
</reference>
<dbReference type="SUPFAM" id="SSF53271">
    <property type="entry name" value="PRTase-like"/>
    <property type="match status" value="1"/>
</dbReference>
<dbReference type="Gene3D" id="3.40.50.2020">
    <property type="match status" value="1"/>
</dbReference>
<name>M6URX1_9LEPT</name>
<dbReference type="AlphaFoldDB" id="M6URX1"/>